<dbReference type="EMBL" id="JBEXAC010000002">
    <property type="protein sequence ID" value="MET6999418.1"/>
    <property type="molecule type" value="Genomic_DNA"/>
</dbReference>
<dbReference type="InterPro" id="IPR025407">
    <property type="entry name" value="DUF4133"/>
</dbReference>
<feature type="transmembrane region" description="Helical" evidence="2">
    <location>
        <begin position="49"/>
        <end position="68"/>
    </location>
</feature>
<dbReference type="RefSeq" id="WP_354661982.1">
    <property type="nucleotide sequence ID" value="NZ_JBEXAC010000002.1"/>
</dbReference>
<proteinExistence type="predicted"/>
<sequence>MSSVYEINKGINKPIEFKGLKAQYITYLAVGLVFLLVLFAVGYMAGVPVIVVLLVIGLSGFGLVSWMYKLSHKYGTHGLMKKAAYRQVPSAIICRSRKVFLEGLVKEVYGNSEHNRPDVSGSGNSIAAKKQSEK</sequence>
<dbReference type="Pfam" id="PF13571">
    <property type="entry name" value="DUF4133"/>
    <property type="match status" value="1"/>
</dbReference>
<feature type="region of interest" description="Disordered" evidence="1">
    <location>
        <begin position="115"/>
        <end position="134"/>
    </location>
</feature>
<comment type="caution">
    <text evidence="3">The sequence shown here is derived from an EMBL/GenBank/DDBJ whole genome shotgun (WGS) entry which is preliminary data.</text>
</comment>
<keyword evidence="2" id="KW-0812">Transmembrane</keyword>
<organism evidence="3 4">
    <name type="scientific">Chitinophaga defluvii</name>
    <dbReference type="NCBI Taxonomy" id="3163343"/>
    <lineage>
        <taxon>Bacteria</taxon>
        <taxon>Pseudomonadati</taxon>
        <taxon>Bacteroidota</taxon>
        <taxon>Chitinophagia</taxon>
        <taxon>Chitinophagales</taxon>
        <taxon>Chitinophagaceae</taxon>
        <taxon>Chitinophaga</taxon>
    </lineage>
</organism>
<evidence type="ECO:0000256" key="2">
    <source>
        <dbReference type="SAM" id="Phobius"/>
    </source>
</evidence>
<gene>
    <name evidence="3" type="ORF">ABR189_18665</name>
</gene>
<protein>
    <submittedName>
        <fullName evidence="3">DUF4133 domain-containing protein</fullName>
    </submittedName>
</protein>
<feature type="transmembrane region" description="Helical" evidence="2">
    <location>
        <begin position="24"/>
        <end position="43"/>
    </location>
</feature>
<accession>A0ABV2T8Q8</accession>
<dbReference type="Proteomes" id="UP001549749">
    <property type="component" value="Unassembled WGS sequence"/>
</dbReference>
<evidence type="ECO:0000313" key="3">
    <source>
        <dbReference type="EMBL" id="MET6999418.1"/>
    </source>
</evidence>
<reference evidence="3 4" key="1">
    <citation type="submission" date="2024-06" db="EMBL/GenBank/DDBJ databases">
        <title>Chitinophaga defluvii sp. nov., isolated from municipal sewage.</title>
        <authorList>
            <person name="Zhang L."/>
        </authorList>
    </citation>
    <scope>NUCLEOTIDE SEQUENCE [LARGE SCALE GENOMIC DNA]</scope>
    <source>
        <strain evidence="3 4">H8</strain>
    </source>
</reference>
<keyword evidence="2" id="KW-1133">Transmembrane helix</keyword>
<keyword evidence="2" id="KW-0472">Membrane</keyword>
<evidence type="ECO:0000256" key="1">
    <source>
        <dbReference type="SAM" id="MobiDB-lite"/>
    </source>
</evidence>
<keyword evidence="4" id="KW-1185">Reference proteome</keyword>
<name>A0ABV2T8Q8_9BACT</name>
<evidence type="ECO:0000313" key="4">
    <source>
        <dbReference type="Proteomes" id="UP001549749"/>
    </source>
</evidence>